<feature type="repeat" description="ANK" evidence="3">
    <location>
        <begin position="110"/>
        <end position="139"/>
    </location>
</feature>
<evidence type="ECO:0000256" key="1">
    <source>
        <dbReference type="ARBA" id="ARBA00022737"/>
    </source>
</evidence>
<gene>
    <name evidence="4" type="ORF">Q9L58_006833</name>
</gene>
<dbReference type="PROSITE" id="PS50297">
    <property type="entry name" value="ANK_REP_REGION"/>
    <property type="match status" value="3"/>
</dbReference>
<feature type="repeat" description="ANK" evidence="3">
    <location>
        <begin position="71"/>
        <end position="103"/>
    </location>
</feature>
<dbReference type="PRINTS" id="PR01415">
    <property type="entry name" value="ANKYRIN"/>
</dbReference>
<dbReference type="InterPro" id="IPR036770">
    <property type="entry name" value="Ankyrin_rpt-contain_sf"/>
</dbReference>
<feature type="repeat" description="ANK" evidence="3">
    <location>
        <begin position="273"/>
        <end position="305"/>
    </location>
</feature>
<keyword evidence="1" id="KW-0677">Repeat</keyword>
<dbReference type="Gene3D" id="1.25.40.20">
    <property type="entry name" value="Ankyrin repeat-containing domain"/>
    <property type="match status" value="2"/>
</dbReference>
<dbReference type="Pfam" id="PF13637">
    <property type="entry name" value="Ank_4"/>
    <property type="match status" value="1"/>
</dbReference>
<evidence type="ECO:0000256" key="2">
    <source>
        <dbReference type="ARBA" id="ARBA00023043"/>
    </source>
</evidence>
<comment type="caution">
    <text evidence="4">The sequence shown here is derived from an EMBL/GenBank/DDBJ whole genome shotgun (WGS) entry which is preliminary data.</text>
</comment>
<evidence type="ECO:0000313" key="5">
    <source>
        <dbReference type="Proteomes" id="UP001447188"/>
    </source>
</evidence>
<keyword evidence="2 3" id="KW-0040">ANK repeat</keyword>
<accession>A0ABR3GE22</accession>
<protein>
    <recommendedName>
        <fullName evidence="6">Ankyrin repeat protein</fullName>
    </recommendedName>
</protein>
<dbReference type="InterPro" id="IPR002110">
    <property type="entry name" value="Ankyrin_rpt"/>
</dbReference>
<name>A0ABR3GE22_9PEZI</name>
<dbReference type="PANTHER" id="PTHR24198:SF165">
    <property type="entry name" value="ANKYRIN REPEAT-CONTAINING PROTEIN-RELATED"/>
    <property type="match status" value="1"/>
</dbReference>
<dbReference type="PANTHER" id="PTHR24198">
    <property type="entry name" value="ANKYRIN REPEAT AND PROTEIN KINASE DOMAIN-CONTAINING PROTEIN"/>
    <property type="match status" value="1"/>
</dbReference>
<feature type="repeat" description="ANK" evidence="3">
    <location>
        <begin position="240"/>
        <end position="272"/>
    </location>
</feature>
<dbReference type="Proteomes" id="UP001447188">
    <property type="component" value="Unassembled WGS sequence"/>
</dbReference>
<evidence type="ECO:0008006" key="6">
    <source>
        <dbReference type="Google" id="ProtNLM"/>
    </source>
</evidence>
<dbReference type="PROSITE" id="PS50088">
    <property type="entry name" value="ANK_REPEAT"/>
    <property type="match status" value="4"/>
</dbReference>
<organism evidence="4 5">
    <name type="scientific">Discina gigas</name>
    <dbReference type="NCBI Taxonomy" id="1032678"/>
    <lineage>
        <taxon>Eukaryota</taxon>
        <taxon>Fungi</taxon>
        <taxon>Dikarya</taxon>
        <taxon>Ascomycota</taxon>
        <taxon>Pezizomycotina</taxon>
        <taxon>Pezizomycetes</taxon>
        <taxon>Pezizales</taxon>
        <taxon>Discinaceae</taxon>
        <taxon>Discina</taxon>
    </lineage>
</organism>
<dbReference type="SMART" id="SM00248">
    <property type="entry name" value="ANK"/>
    <property type="match status" value="6"/>
</dbReference>
<evidence type="ECO:0000256" key="3">
    <source>
        <dbReference type="PROSITE-ProRule" id="PRU00023"/>
    </source>
</evidence>
<reference evidence="4 5" key="1">
    <citation type="submission" date="2024-02" db="EMBL/GenBank/DDBJ databases">
        <title>Discinaceae phylogenomics.</title>
        <authorList>
            <person name="Dirks A.C."/>
            <person name="James T.Y."/>
        </authorList>
    </citation>
    <scope>NUCLEOTIDE SEQUENCE [LARGE SCALE GENOMIC DNA]</scope>
    <source>
        <strain evidence="4 5">ACD0624</strain>
    </source>
</reference>
<evidence type="ECO:0000313" key="4">
    <source>
        <dbReference type="EMBL" id="KAL0634217.1"/>
    </source>
</evidence>
<keyword evidence="5" id="KW-1185">Reference proteome</keyword>
<dbReference type="SUPFAM" id="SSF48403">
    <property type="entry name" value="Ankyrin repeat"/>
    <property type="match status" value="1"/>
</dbReference>
<sequence length="356" mass="39153">MATVAIGSTQSVPKDTRDDLHLLLALPNELLFLVTKYINCPRDLCALMLVNQRLSILVAPLLHKFAVQDRDGWTALQWAAYRGHVGLARLVLSKGFDVNDSPEVMGWPMSPFYYAVKAGRFELVKLLLDHGADIDATGEYGRTPLHAVVRSLVYLEEKGYCEPDLTPDIPVFRRRMIEMPAVLLLLLERGANMELIDGGGYMAIHDAARFGSDATLSALTMLLDAGAPVDGRAVYGRAVYGLTPLHCATDLGSLKAVELLLQRGADVMAKTALDFTPLHYSVFQSCKAISDVLTENGADWTAQDKYGRPPRTEGGMEMHVLGLSPAMKDRYFWAETSKASFDIEVGDFDSQVSVEE</sequence>
<dbReference type="EMBL" id="JBBBZM010000100">
    <property type="protein sequence ID" value="KAL0634217.1"/>
    <property type="molecule type" value="Genomic_DNA"/>
</dbReference>
<dbReference type="Pfam" id="PF12796">
    <property type="entry name" value="Ank_2"/>
    <property type="match status" value="2"/>
</dbReference>
<proteinExistence type="predicted"/>